<protein>
    <submittedName>
        <fullName evidence="2">Serpentine type 7TM GPCR chemoreceptor srt domain-containing protein</fullName>
    </submittedName>
</protein>
<dbReference type="Proteomes" id="UP001201812">
    <property type="component" value="Unassembled WGS sequence"/>
</dbReference>
<dbReference type="PANTHER" id="PTHR23021">
    <property type="entry name" value="SERPENTINE RECEPTOR, CLASS T"/>
    <property type="match status" value="1"/>
</dbReference>
<feature type="transmembrane region" description="Helical" evidence="1">
    <location>
        <begin position="33"/>
        <end position="56"/>
    </location>
</feature>
<name>A0AAD4MKQ1_9BILA</name>
<evidence type="ECO:0000313" key="3">
    <source>
        <dbReference type="Proteomes" id="UP001201812"/>
    </source>
</evidence>
<dbReference type="EMBL" id="JAKKPZ010000213">
    <property type="protein sequence ID" value="KAI1698561.1"/>
    <property type="molecule type" value="Genomic_DNA"/>
</dbReference>
<sequence length="194" mass="22050">METFLFQHIEWEALYNCTYDIEKIPVESRRHQIHGLLMLVLSLAFVLVYIPTLSVIMFKFLDKSAYQIMFLIGVSDVLMLIVAGLTAGVFSLKGDVFCSQPTLIYVTGCIGMGFWVLSTESSAILAFYRCLELWRPFVADSLFKGRRTLLWIGFSLCHFTGVFFFGMPVLYNSIVGAFVLNPHVGYIEDREGKV</sequence>
<feature type="transmembrane region" description="Helical" evidence="1">
    <location>
        <begin position="68"/>
        <end position="90"/>
    </location>
</feature>
<dbReference type="AlphaFoldDB" id="A0AAD4MKQ1"/>
<gene>
    <name evidence="2" type="ORF">DdX_17842</name>
</gene>
<feature type="transmembrane region" description="Helical" evidence="1">
    <location>
        <begin position="149"/>
        <end position="171"/>
    </location>
</feature>
<organism evidence="2 3">
    <name type="scientific">Ditylenchus destructor</name>
    <dbReference type="NCBI Taxonomy" id="166010"/>
    <lineage>
        <taxon>Eukaryota</taxon>
        <taxon>Metazoa</taxon>
        <taxon>Ecdysozoa</taxon>
        <taxon>Nematoda</taxon>
        <taxon>Chromadorea</taxon>
        <taxon>Rhabditida</taxon>
        <taxon>Tylenchina</taxon>
        <taxon>Tylenchomorpha</taxon>
        <taxon>Sphaerularioidea</taxon>
        <taxon>Anguinidae</taxon>
        <taxon>Anguininae</taxon>
        <taxon>Ditylenchus</taxon>
    </lineage>
</organism>
<keyword evidence="3" id="KW-1185">Reference proteome</keyword>
<dbReference type="InterPro" id="IPR019425">
    <property type="entry name" value="7TM_GPCR_serpentine_rcpt_Srt"/>
</dbReference>
<accession>A0AAD4MKQ1</accession>
<evidence type="ECO:0000313" key="2">
    <source>
        <dbReference type="EMBL" id="KAI1698561.1"/>
    </source>
</evidence>
<reference evidence="2" key="1">
    <citation type="submission" date="2022-01" db="EMBL/GenBank/DDBJ databases">
        <title>Genome Sequence Resource for Two Populations of Ditylenchus destructor, the Migratory Endoparasitic Phytonematode.</title>
        <authorList>
            <person name="Zhang H."/>
            <person name="Lin R."/>
            <person name="Xie B."/>
        </authorList>
    </citation>
    <scope>NUCLEOTIDE SEQUENCE</scope>
    <source>
        <strain evidence="2">BazhouSP</strain>
    </source>
</reference>
<comment type="caution">
    <text evidence="2">The sequence shown here is derived from an EMBL/GenBank/DDBJ whole genome shotgun (WGS) entry which is preliminary data.</text>
</comment>
<keyword evidence="1" id="KW-0812">Transmembrane</keyword>
<evidence type="ECO:0000256" key="1">
    <source>
        <dbReference type="SAM" id="Phobius"/>
    </source>
</evidence>
<feature type="transmembrane region" description="Helical" evidence="1">
    <location>
        <begin position="102"/>
        <end position="128"/>
    </location>
</feature>
<dbReference type="Pfam" id="PF10321">
    <property type="entry name" value="7TM_GPCR_Srt"/>
    <property type="match status" value="1"/>
</dbReference>
<dbReference type="SUPFAM" id="SSF81321">
    <property type="entry name" value="Family A G protein-coupled receptor-like"/>
    <property type="match status" value="1"/>
</dbReference>
<proteinExistence type="predicted"/>
<keyword evidence="1" id="KW-1133">Transmembrane helix</keyword>
<keyword evidence="1" id="KW-0472">Membrane</keyword>